<feature type="compositionally biased region" description="Basic and acidic residues" evidence="1">
    <location>
        <begin position="71"/>
        <end position="85"/>
    </location>
</feature>
<gene>
    <name evidence="2" type="ORF">JVT61DRAFT_9551</name>
</gene>
<organism evidence="2 3">
    <name type="scientific">Boletus reticuloceps</name>
    <dbReference type="NCBI Taxonomy" id="495285"/>
    <lineage>
        <taxon>Eukaryota</taxon>
        <taxon>Fungi</taxon>
        <taxon>Dikarya</taxon>
        <taxon>Basidiomycota</taxon>
        <taxon>Agaricomycotina</taxon>
        <taxon>Agaricomycetes</taxon>
        <taxon>Agaricomycetidae</taxon>
        <taxon>Boletales</taxon>
        <taxon>Boletineae</taxon>
        <taxon>Boletaceae</taxon>
        <taxon>Boletoideae</taxon>
        <taxon>Boletus</taxon>
    </lineage>
</organism>
<dbReference type="Proteomes" id="UP000683000">
    <property type="component" value="Unassembled WGS sequence"/>
</dbReference>
<feature type="region of interest" description="Disordered" evidence="1">
    <location>
        <begin position="1"/>
        <end position="116"/>
    </location>
</feature>
<reference evidence="2" key="1">
    <citation type="submission" date="2021-03" db="EMBL/GenBank/DDBJ databases">
        <title>Evolutionary innovations through gain and loss of genes in the ectomycorrhizal Boletales.</title>
        <authorList>
            <person name="Wu G."/>
            <person name="Miyauchi S."/>
            <person name="Morin E."/>
            <person name="Yang Z.-L."/>
            <person name="Xu J."/>
            <person name="Martin F.M."/>
        </authorList>
    </citation>
    <scope>NUCLEOTIDE SEQUENCE</scope>
    <source>
        <strain evidence="2">BR01</strain>
    </source>
</reference>
<feature type="compositionally biased region" description="Basic and acidic residues" evidence="1">
    <location>
        <begin position="93"/>
        <end position="102"/>
    </location>
</feature>
<evidence type="ECO:0000256" key="1">
    <source>
        <dbReference type="SAM" id="MobiDB-lite"/>
    </source>
</evidence>
<keyword evidence="3" id="KW-1185">Reference proteome</keyword>
<comment type="caution">
    <text evidence="2">The sequence shown here is derived from an EMBL/GenBank/DDBJ whole genome shotgun (WGS) entry which is preliminary data.</text>
</comment>
<dbReference type="AlphaFoldDB" id="A0A8I2YHB2"/>
<sequence length="173" mass="19368">MDEAIITLRDSAQYGVAMFPETNESKRKGAGGDDRGRGDGGRMSTPQPSDSGSDLVFGDSKARRSTRRSKAKEPSTDPASHEPKKPFGGFALLDHDGERESTPRPSRQRTLEKDTEYCEWPAHTHITASDGERPNWRKVRGMPRRADLRSCPTTPIQTRQMQVGGLRDWFVLR</sequence>
<feature type="compositionally biased region" description="Basic and acidic residues" evidence="1">
    <location>
        <begin position="23"/>
        <end position="40"/>
    </location>
</feature>
<proteinExistence type="predicted"/>
<evidence type="ECO:0000313" key="2">
    <source>
        <dbReference type="EMBL" id="KAG6371353.1"/>
    </source>
</evidence>
<accession>A0A8I2YHB2</accession>
<protein>
    <submittedName>
        <fullName evidence="2">Uncharacterized protein</fullName>
    </submittedName>
</protein>
<dbReference type="EMBL" id="JAGFBS010000035">
    <property type="protein sequence ID" value="KAG6371353.1"/>
    <property type="molecule type" value="Genomic_DNA"/>
</dbReference>
<name>A0A8I2YHB2_9AGAM</name>
<evidence type="ECO:0000313" key="3">
    <source>
        <dbReference type="Proteomes" id="UP000683000"/>
    </source>
</evidence>